<organism evidence="1 2">
    <name type="scientific">Aspergillus avenaceus</name>
    <dbReference type="NCBI Taxonomy" id="36643"/>
    <lineage>
        <taxon>Eukaryota</taxon>
        <taxon>Fungi</taxon>
        <taxon>Dikarya</taxon>
        <taxon>Ascomycota</taxon>
        <taxon>Pezizomycotina</taxon>
        <taxon>Eurotiomycetes</taxon>
        <taxon>Eurotiomycetidae</taxon>
        <taxon>Eurotiales</taxon>
        <taxon>Aspergillaceae</taxon>
        <taxon>Aspergillus</taxon>
        <taxon>Aspergillus subgen. Circumdati</taxon>
    </lineage>
</organism>
<dbReference type="SUPFAM" id="SSF53335">
    <property type="entry name" value="S-adenosyl-L-methionine-dependent methyltransferases"/>
    <property type="match status" value="1"/>
</dbReference>
<keyword evidence="1" id="KW-0489">Methyltransferase</keyword>
<dbReference type="Pfam" id="PF13489">
    <property type="entry name" value="Methyltransf_23"/>
    <property type="match status" value="1"/>
</dbReference>
<dbReference type="Gene3D" id="3.40.50.150">
    <property type="entry name" value="Vaccinia Virus protein VP39"/>
    <property type="match status" value="1"/>
</dbReference>
<dbReference type="AlphaFoldDB" id="A0A5N6TH71"/>
<dbReference type="CDD" id="cd02440">
    <property type="entry name" value="AdoMet_MTases"/>
    <property type="match status" value="1"/>
</dbReference>
<evidence type="ECO:0000313" key="2">
    <source>
        <dbReference type="Proteomes" id="UP000325780"/>
    </source>
</evidence>
<proteinExistence type="predicted"/>
<dbReference type="PANTHER" id="PTHR43591">
    <property type="entry name" value="METHYLTRANSFERASE"/>
    <property type="match status" value="1"/>
</dbReference>
<keyword evidence="1" id="KW-0808">Transferase</keyword>
<dbReference type="GO" id="GO:0032259">
    <property type="term" value="P:methylation"/>
    <property type="evidence" value="ECO:0007669"/>
    <property type="project" value="UniProtKB-KW"/>
</dbReference>
<accession>A0A5N6TH71</accession>
<dbReference type="Proteomes" id="UP000325780">
    <property type="component" value="Unassembled WGS sequence"/>
</dbReference>
<gene>
    <name evidence="1" type="ORF">BDV25DRAFT_144433</name>
</gene>
<keyword evidence="2" id="KW-1185">Reference proteome</keyword>
<dbReference type="GO" id="GO:0008168">
    <property type="term" value="F:methyltransferase activity"/>
    <property type="evidence" value="ECO:0007669"/>
    <property type="project" value="UniProtKB-KW"/>
</dbReference>
<reference evidence="1 2" key="1">
    <citation type="submission" date="2019-04" db="EMBL/GenBank/DDBJ databases">
        <title>Friends and foes A comparative genomics study of 23 Aspergillus species from section Flavi.</title>
        <authorList>
            <consortium name="DOE Joint Genome Institute"/>
            <person name="Kjaerbolling I."/>
            <person name="Vesth T."/>
            <person name="Frisvad J.C."/>
            <person name="Nybo J.L."/>
            <person name="Theobald S."/>
            <person name="Kildgaard S."/>
            <person name="Isbrandt T."/>
            <person name="Kuo A."/>
            <person name="Sato A."/>
            <person name="Lyhne E.K."/>
            <person name="Kogle M.E."/>
            <person name="Wiebenga A."/>
            <person name="Kun R.S."/>
            <person name="Lubbers R.J."/>
            <person name="Makela M.R."/>
            <person name="Barry K."/>
            <person name="Chovatia M."/>
            <person name="Clum A."/>
            <person name="Daum C."/>
            <person name="Haridas S."/>
            <person name="He G."/>
            <person name="LaButti K."/>
            <person name="Lipzen A."/>
            <person name="Mondo S."/>
            <person name="Riley R."/>
            <person name="Salamov A."/>
            <person name="Simmons B.A."/>
            <person name="Magnuson J.K."/>
            <person name="Henrissat B."/>
            <person name="Mortensen U.H."/>
            <person name="Larsen T.O."/>
            <person name="Devries R.P."/>
            <person name="Grigoriev I.V."/>
            <person name="Machida M."/>
            <person name="Baker S.E."/>
            <person name="Andersen M.R."/>
        </authorList>
    </citation>
    <scope>NUCLEOTIDE SEQUENCE [LARGE SCALE GENOMIC DNA]</scope>
    <source>
        <strain evidence="1 2">IBT 18842</strain>
    </source>
</reference>
<dbReference type="PANTHER" id="PTHR43591:SF10">
    <property type="entry name" value="ABC TRANSMEMBRANE TYPE-1 DOMAIN-CONTAINING PROTEIN-RELATED"/>
    <property type="match status" value="1"/>
</dbReference>
<sequence length="332" mass="38201">MLPPLEVQHVQVDPEEIDSETGDDGYYAADSDSYATSLSSSVRDYKWCNGRRFHAYKEGSYRFPNDEQEQRRLDMMHEVFTLSLEDRLFLAPVPRNEAVRILDIGTGTGIWAMEAADSLPLASRVIGNDLSPIQPSVVPPSVVFEIDDVEAPWPPRKPFDLIHCRYMCGSVEDWPGLFRQAYQQTNIGGWIEFQDFHLETYSQDGTLDEDNGVKRFFEYLGEACDRINRPMNVGRHLKRYAEDAGFTNIQHRVIPLPLGTWPKDKRLKTIGTINMLQFLEALEACSYATFTQILGWTLDEVKDFLEKVRRDTLKKGVHILHEIHIVYAQRLE</sequence>
<protein>
    <submittedName>
        <fullName evidence="1">S-adenosyl-L-methionine-dependent methyltransferase</fullName>
    </submittedName>
</protein>
<dbReference type="InterPro" id="IPR029063">
    <property type="entry name" value="SAM-dependent_MTases_sf"/>
</dbReference>
<dbReference type="EMBL" id="ML742322">
    <property type="protein sequence ID" value="KAE8145676.1"/>
    <property type="molecule type" value="Genomic_DNA"/>
</dbReference>
<name>A0A5N6TH71_ASPAV</name>
<dbReference type="OrthoDB" id="2013972at2759"/>
<evidence type="ECO:0000313" key="1">
    <source>
        <dbReference type="EMBL" id="KAE8145676.1"/>
    </source>
</evidence>